<name>A0ABT8IQT2_9BACL</name>
<proteinExistence type="predicted"/>
<keyword evidence="2" id="KW-0812">Transmembrane</keyword>
<dbReference type="InterPro" id="IPR027383">
    <property type="entry name" value="Znf_put"/>
</dbReference>
<dbReference type="EMBL" id="JANRHH010000047">
    <property type="protein sequence ID" value="MDN4594767.1"/>
    <property type="molecule type" value="Genomic_DNA"/>
</dbReference>
<reference evidence="4" key="1">
    <citation type="submission" date="2022-08" db="EMBL/GenBank/DDBJ databases">
        <title>Polycladomyces zharkentsis sp. nov., a novel thermophilic CMC and starch-degrading bacterium isolated from a geothermal spring in Kazakhstan.</title>
        <authorList>
            <person name="Mashzhan A."/>
            <person name="Kistaubaeva A."/>
            <person name="Javier-Lopez R."/>
            <person name="Birkeland N.-K."/>
        </authorList>
    </citation>
    <scope>NUCLEOTIDE SEQUENCE</scope>
    <source>
        <strain evidence="4">KSR 13</strain>
    </source>
</reference>
<protein>
    <submittedName>
        <fullName evidence="4">Zf-HC2 domain-containing protein</fullName>
    </submittedName>
</protein>
<feature type="domain" description="Putative zinc-finger" evidence="3">
    <location>
        <begin position="3"/>
        <end position="36"/>
    </location>
</feature>
<dbReference type="RefSeq" id="WP_301239598.1">
    <property type="nucleotide sequence ID" value="NZ_JANRHH010000047.1"/>
</dbReference>
<evidence type="ECO:0000313" key="4">
    <source>
        <dbReference type="EMBL" id="MDN4594767.1"/>
    </source>
</evidence>
<organism evidence="4 5">
    <name type="scientific">Polycladomyces subterraneus</name>
    <dbReference type="NCBI Taxonomy" id="1016997"/>
    <lineage>
        <taxon>Bacteria</taxon>
        <taxon>Bacillati</taxon>
        <taxon>Bacillota</taxon>
        <taxon>Bacilli</taxon>
        <taxon>Bacillales</taxon>
        <taxon>Thermoactinomycetaceae</taxon>
        <taxon>Polycladomyces</taxon>
    </lineage>
</organism>
<accession>A0ABT8IQT2</accession>
<feature type="region of interest" description="Disordered" evidence="1">
    <location>
        <begin position="112"/>
        <end position="159"/>
    </location>
</feature>
<dbReference type="Pfam" id="PF13490">
    <property type="entry name" value="zf-HC2"/>
    <property type="match status" value="1"/>
</dbReference>
<evidence type="ECO:0000313" key="5">
    <source>
        <dbReference type="Proteomes" id="UP001174196"/>
    </source>
</evidence>
<keyword evidence="2" id="KW-1133">Transmembrane helix</keyword>
<evidence type="ECO:0000256" key="2">
    <source>
        <dbReference type="SAM" id="Phobius"/>
    </source>
</evidence>
<keyword evidence="2" id="KW-0472">Membrane</keyword>
<evidence type="ECO:0000256" key="1">
    <source>
        <dbReference type="SAM" id="MobiDB-lite"/>
    </source>
</evidence>
<dbReference type="Proteomes" id="UP001174196">
    <property type="component" value="Unassembled WGS sequence"/>
</dbReference>
<gene>
    <name evidence="4" type="ORF">NWF35_12895</name>
</gene>
<sequence length="232" mass="26055">MRCEDALELIQRSLDEELSEAEQERLQSHLSVCTSCSDFQSRLKRLDEHLSLLPHVHPPVSVVDRILPQLEKPMPTRTFRRWFTKMGWISGGIAAAIAIIIGAIFTQWGIPEEHTPPKPPVATNPSGGTSAKDHPSSGQQPVVGASVEDTGDKAEWSPHRRYQAVVSGNRVEVRTREGKLWYRSSAWQNGGKAQLSWADDRKLIVLIVWHGKDGQAKSVLKKYDVVHKQEEK</sequence>
<feature type="transmembrane region" description="Helical" evidence="2">
    <location>
        <begin position="87"/>
        <end position="110"/>
    </location>
</feature>
<comment type="caution">
    <text evidence="4">The sequence shown here is derived from an EMBL/GenBank/DDBJ whole genome shotgun (WGS) entry which is preliminary data.</text>
</comment>
<keyword evidence="5" id="KW-1185">Reference proteome</keyword>
<evidence type="ECO:0000259" key="3">
    <source>
        <dbReference type="Pfam" id="PF13490"/>
    </source>
</evidence>